<dbReference type="Proteomes" id="UP001145114">
    <property type="component" value="Unassembled WGS sequence"/>
</dbReference>
<reference evidence="1" key="1">
    <citation type="submission" date="2022-06" db="EMBL/GenBank/DDBJ databases">
        <title>Phylogenomic reconstructions and comparative analyses of Kickxellomycotina fungi.</title>
        <authorList>
            <person name="Reynolds N.K."/>
            <person name="Stajich J.E."/>
            <person name="Barry K."/>
            <person name="Grigoriev I.V."/>
            <person name="Crous P."/>
            <person name="Smith M.E."/>
        </authorList>
    </citation>
    <scope>NUCLEOTIDE SEQUENCE</scope>
    <source>
        <strain evidence="1">RSA 2271</strain>
    </source>
</reference>
<organism evidence="1 2">
    <name type="scientific">Spiromyces aspiralis</name>
    <dbReference type="NCBI Taxonomy" id="68401"/>
    <lineage>
        <taxon>Eukaryota</taxon>
        <taxon>Fungi</taxon>
        <taxon>Fungi incertae sedis</taxon>
        <taxon>Zoopagomycota</taxon>
        <taxon>Kickxellomycotina</taxon>
        <taxon>Kickxellomycetes</taxon>
        <taxon>Kickxellales</taxon>
        <taxon>Kickxellaceae</taxon>
        <taxon>Spiromyces</taxon>
    </lineage>
</organism>
<keyword evidence="2" id="KW-1185">Reference proteome</keyword>
<dbReference type="EMBL" id="JAMZIH010001919">
    <property type="protein sequence ID" value="KAJ1677799.1"/>
    <property type="molecule type" value="Genomic_DNA"/>
</dbReference>
<evidence type="ECO:0000313" key="1">
    <source>
        <dbReference type="EMBL" id="KAJ1677799.1"/>
    </source>
</evidence>
<name>A0ACC1HV73_9FUNG</name>
<proteinExistence type="predicted"/>
<comment type="caution">
    <text evidence="1">The sequence shown here is derived from an EMBL/GenBank/DDBJ whole genome shotgun (WGS) entry which is preliminary data.</text>
</comment>
<accession>A0ACC1HV73</accession>
<sequence length="503" mass="57672">MQELVKTQVMQREEEIKQESDNLIQYLKEREGDLQKQLADAKWQLDKLRATHNSTQAEILDQSQQADHDIIAKLAEMDILQSDIDRANGRIADLQAQNRSLHNEIQALKQGFGTDALVSEYRQQIEDQESDIARLMDEIEEIKHLLDIQEAKQQAKVEEMAAQIASKDKQIRSLEGVVRSREDYDEVKRELDILKSVEFAYSDWGMNDESNSQGEEPNQPLEKLLARKNKKLQDELVSIKARLSEVETDAAGYKESEEELRKTVAEKDVLIKKLEDSLSSFDSRQPEASMESEGPSNGASSASIIPIITDQRNRFKQRNSELEEELRMQQNAMADLRSQIDKLRRDNVKLYEETQYLRNYSARKATTYTSPSTSQRAEFDVDDGQSMPDTTVINIGAGRGRRGREAPDMDSSSNKYKDLYEESLNPFHRFHRREAARRFRSMNILDRGTLMVTRKVLTSRFGRYAVIIYASLLHFLVMAALYRLSRAKDCPGASNTPGDLPLN</sequence>
<protein>
    <submittedName>
        <fullName evidence="1">Uncharacterized protein</fullName>
    </submittedName>
</protein>
<gene>
    <name evidence="1" type="ORF">EV182_005414</name>
</gene>
<evidence type="ECO:0000313" key="2">
    <source>
        <dbReference type="Proteomes" id="UP001145114"/>
    </source>
</evidence>